<proteinExistence type="predicted"/>
<dbReference type="EMBL" id="HACG01024848">
    <property type="protein sequence ID" value="CEK71713.1"/>
    <property type="molecule type" value="Transcribed_RNA"/>
</dbReference>
<sequence length="86" mass="9145">MIFATSGHITWCIFLVSSVIVETEAYLLNLGVISGGQEIILEAGTSKSKINKFKNCLCGNNPKTCSIDLTTTPTSDGKYSSITNGP</sequence>
<reference evidence="2" key="1">
    <citation type="submission" date="2014-12" db="EMBL/GenBank/DDBJ databases">
        <title>Insight into the proteome of Arion vulgaris.</title>
        <authorList>
            <person name="Aradska J."/>
            <person name="Bulat T."/>
            <person name="Smidak R."/>
            <person name="Sarate P."/>
            <person name="Gangsoo J."/>
            <person name="Sialana F."/>
            <person name="Bilban M."/>
            <person name="Lubec G."/>
        </authorList>
    </citation>
    <scope>NUCLEOTIDE SEQUENCE</scope>
    <source>
        <tissue evidence="2">Skin</tissue>
    </source>
</reference>
<feature type="chain" id="PRO_5002123935" evidence="1">
    <location>
        <begin position="26"/>
        <end position="86"/>
    </location>
</feature>
<accession>A0A0B6ZT00</accession>
<organism evidence="2">
    <name type="scientific">Arion vulgaris</name>
    <dbReference type="NCBI Taxonomy" id="1028688"/>
    <lineage>
        <taxon>Eukaryota</taxon>
        <taxon>Metazoa</taxon>
        <taxon>Spiralia</taxon>
        <taxon>Lophotrochozoa</taxon>
        <taxon>Mollusca</taxon>
        <taxon>Gastropoda</taxon>
        <taxon>Heterobranchia</taxon>
        <taxon>Euthyneura</taxon>
        <taxon>Panpulmonata</taxon>
        <taxon>Eupulmonata</taxon>
        <taxon>Stylommatophora</taxon>
        <taxon>Helicina</taxon>
        <taxon>Arionoidea</taxon>
        <taxon>Arionidae</taxon>
        <taxon>Arion</taxon>
    </lineage>
</organism>
<feature type="non-terminal residue" evidence="2">
    <location>
        <position position="86"/>
    </location>
</feature>
<protein>
    <submittedName>
        <fullName evidence="2">Uncharacterized protein</fullName>
    </submittedName>
</protein>
<feature type="signal peptide" evidence="1">
    <location>
        <begin position="1"/>
        <end position="25"/>
    </location>
</feature>
<name>A0A0B6ZT00_9EUPU</name>
<gene>
    <name evidence="2" type="primary">ORF79512</name>
</gene>
<evidence type="ECO:0000256" key="1">
    <source>
        <dbReference type="SAM" id="SignalP"/>
    </source>
</evidence>
<keyword evidence="1" id="KW-0732">Signal</keyword>
<evidence type="ECO:0000313" key="2">
    <source>
        <dbReference type="EMBL" id="CEK71713.1"/>
    </source>
</evidence>
<dbReference type="AlphaFoldDB" id="A0A0B6ZT00"/>